<keyword evidence="10" id="KW-1185">Reference proteome</keyword>
<evidence type="ECO:0000313" key="10">
    <source>
        <dbReference type="Proteomes" id="UP000008227"/>
    </source>
</evidence>
<dbReference type="AlphaFoldDB" id="A0A5G2R9C9"/>
<dbReference type="GeneTree" id="ENSGT00730000111940"/>
<organism evidence="9 10">
    <name type="scientific">Sus scrofa</name>
    <name type="common">Pig</name>
    <dbReference type="NCBI Taxonomy" id="9823"/>
    <lineage>
        <taxon>Eukaryota</taxon>
        <taxon>Metazoa</taxon>
        <taxon>Chordata</taxon>
        <taxon>Craniata</taxon>
        <taxon>Vertebrata</taxon>
        <taxon>Euteleostomi</taxon>
        <taxon>Mammalia</taxon>
        <taxon>Eutheria</taxon>
        <taxon>Laurasiatheria</taxon>
        <taxon>Artiodactyla</taxon>
        <taxon>Suina</taxon>
        <taxon>Suidae</taxon>
        <taxon>Sus</taxon>
    </lineage>
</organism>
<evidence type="ECO:0000256" key="6">
    <source>
        <dbReference type="PIRSR" id="PIRSR604254-1"/>
    </source>
</evidence>
<dbReference type="InterPro" id="IPR004254">
    <property type="entry name" value="AdipoR/HlyIII-related"/>
</dbReference>
<evidence type="ECO:0000256" key="1">
    <source>
        <dbReference type="ARBA" id="ARBA00004141"/>
    </source>
</evidence>
<evidence type="ECO:0000256" key="7">
    <source>
        <dbReference type="SAM" id="MobiDB-lite"/>
    </source>
</evidence>
<feature type="transmembrane region" description="Helical" evidence="8">
    <location>
        <begin position="80"/>
        <end position="102"/>
    </location>
</feature>
<keyword evidence="3 8" id="KW-0812">Transmembrane</keyword>
<feature type="transmembrane region" description="Helical" evidence="8">
    <location>
        <begin position="52"/>
        <end position="73"/>
    </location>
</feature>
<evidence type="ECO:0000256" key="4">
    <source>
        <dbReference type="ARBA" id="ARBA00022989"/>
    </source>
</evidence>
<evidence type="ECO:0000256" key="3">
    <source>
        <dbReference type="ARBA" id="ARBA00022692"/>
    </source>
</evidence>
<proteinExistence type="inferred from homology"/>
<feature type="binding site" evidence="6">
    <location>
        <position position="100"/>
    </location>
    <ligand>
        <name>Zn(2+)</name>
        <dbReference type="ChEBI" id="CHEBI:29105"/>
    </ligand>
</feature>
<keyword evidence="6" id="KW-0862">Zinc</keyword>
<dbReference type="Bgee" id="ENSSSCG00000026248">
    <property type="expression patterns" value="Expressed in oocyte and 35 other cell types or tissues"/>
</dbReference>
<reference evidence="9" key="3">
    <citation type="submission" date="2025-08" db="UniProtKB">
        <authorList>
            <consortium name="Ensembl"/>
        </authorList>
    </citation>
    <scope>IDENTIFICATION</scope>
</reference>
<name>A0A5G2R9C9_PIG</name>
<dbReference type="Proteomes" id="UP000008227">
    <property type="component" value="Chromosome 3"/>
</dbReference>
<gene>
    <name evidence="9" type="primary">LOC100737121</name>
</gene>
<dbReference type="ExpressionAtlas" id="A0A5G2R9C9">
    <property type="expression patterns" value="baseline and differential"/>
</dbReference>
<accession>A0A5G2R9C9</accession>
<keyword evidence="6" id="KW-0479">Metal-binding</keyword>
<dbReference type="STRING" id="9823.ENSSSCP00000070729"/>
<feature type="region of interest" description="Disordered" evidence="7">
    <location>
        <begin position="240"/>
        <end position="398"/>
    </location>
</feature>
<keyword evidence="4 8" id="KW-1133">Transmembrane helix</keyword>
<reference evidence="10" key="1">
    <citation type="submission" date="2009-11" db="EMBL/GenBank/DDBJ databases">
        <authorList>
            <consortium name="Porcine genome sequencing project"/>
        </authorList>
    </citation>
    <scope>NUCLEOTIDE SEQUENCE [LARGE SCALE GENOMIC DNA]</scope>
    <source>
        <strain evidence="10">Duroc</strain>
    </source>
</reference>
<reference evidence="9" key="4">
    <citation type="submission" date="2025-09" db="UniProtKB">
        <authorList>
            <consortium name="Ensembl"/>
        </authorList>
    </citation>
    <scope>IDENTIFICATION</scope>
</reference>
<dbReference type="PANTHER" id="PTHR20855">
    <property type="entry name" value="ADIPOR/PROGESTIN RECEPTOR-RELATED"/>
    <property type="match status" value="1"/>
</dbReference>
<dbReference type="PANTHER" id="PTHR20855:SF138">
    <property type="entry name" value="PROGESTIN AND ADIPOQ RECEPTOR FAMILY MEMBER 4"/>
    <property type="match status" value="1"/>
</dbReference>
<protein>
    <submittedName>
        <fullName evidence="9">Progestin and adipoQ receptor family member 4</fullName>
    </submittedName>
</protein>
<dbReference type="GO" id="GO:0016020">
    <property type="term" value="C:membrane"/>
    <property type="evidence" value="ECO:0007669"/>
    <property type="project" value="UniProtKB-SubCell"/>
</dbReference>
<dbReference type="InParanoid" id="A0A5G2R9C9"/>
<evidence type="ECO:0000256" key="8">
    <source>
        <dbReference type="SAM" id="Phobius"/>
    </source>
</evidence>
<sequence>MAFLAGPRLLDWASSPPHLQFNKFVLTGYRPASSGSGCLRSLFYMHNELGNIYTHGLALLGFLVLLPMTLPWGHLGKDGWLWGTHCVACLAPPAGSVLYHLFMCHKGGSPVYTRLLALDMCGVCLVNTLGLPPPSAGLGKGLGGSIGYRSGYGPPSGLGAGLGGSVKPQRPGFRPGIGLGVRAFPGAAAQPGYGNGLGAATFPQLGAQPGAQPAPPVSPGFGSRNGFGVAFPGAGALPGIAGSVKPPKPGFSNRNGMGAGALPGAGAQQGPSIGDGLGAQPGFGAGGRLQAPGFGTENGAQPGLGGPKAGKPGSATENGYGPDFGADVKPQTPGFGNGLGAQSGSAAENGYGPGFAAGLKPQKPGFGTSNGLGAQPGLGGGLKPQKPVPSPAIQWGPKPPKAGYQPALGYRPGVELGFSGGFKPQKVGFGYRNGALGAGLFLEARPQPGFPGADGFRNGFRGEEALVHPEVAAPAPEGNGQARALRGSPWPSLHSWGAALKARYGAGNALPEVQSQPGRCPLGKC</sequence>
<dbReference type="GO" id="GO:0046872">
    <property type="term" value="F:metal ion binding"/>
    <property type="evidence" value="ECO:0007669"/>
    <property type="project" value="UniProtKB-KW"/>
</dbReference>
<dbReference type="Ensembl" id="ENSSSCT00000090413.1">
    <property type="protein sequence ID" value="ENSSSCP00000070729.1"/>
    <property type="gene ID" value="ENSSSCG00000026248.4"/>
</dbReference>
<evidence type="ECO:0000256" key="2">
    <source>
        <dbReference type="ARBA" id="ARBA00007018"/>
    </source>
</evidence>
<reference evidence="9" key="2">
    <citation type="journal article" date="2020" name="Gigascience">
        <title>An improved pig reference genome sequence to enable pig genetics and genomics research.</title>
        <authorList>
            <person name="Warr A."/>
            <person name="Affara N."/>
            <person name="Aken B."/>
            <person name="Beiki H."/>
            <person name="Bickhart D.M."/>
            <person name="Billis K."/>
            <person name="Chow W."/>
            <person name="Eory L."/>
            <person name="Finlayson H.A."/>
            <person name="Flicek P."/>
            <person name="Giron C.G."/>
            <person name="Griffin D.K."/>
            <person name="Hall R."/>
            <person name="Hannum G."/>
            <person name="Hourlier T."/>
            <person name="Howe K."/>
            <person name="Hume D.A."/>
            <person name="Izuogu O."/>
            <person name="Kim K."/>
            <person name="Koren S."/>
            <person name="Liu H."/>
            <person name="Manchanda N."/>
            <person name="Martin F.J."/>
            <person name="Nonneman D.J."/>
            <person name="O'Connor R.E."/>
            <person name="Phillippy A.M."/>
            <person name="Rohrer G.A."/>
            <person name="Rosen B.D."/>
            <person name="Rund L.A."/>
            <person name="Sargent C.A."/>
            <person name="Schook L.B."/>
            <person name="Schroeder S.G."/>
            <person name="Schwartz A.S."/>
            <person name="Skinner B.M."/>
            <person name="Talbot R."/>
            <person name="Tseng E."/>
            <person name="Tuggle C.K."/>
            <person name="Watson M."/>
            <person name="Smith T.P.L."/>
            <person name="Archibald A.L."/>
        </authorList>
    </citation>
    <scope>NUCLEOTIDE SEQUENCE [LARGE SCALE GENOMIC DNA]</scope>
    <source>
        <strain evidence="9">Duroc</strain>
    </source>
</reference>
<keyword evidence="5 8" id="KW-0472">Membrane</keyword>
<dbReference type="Pfam" id="PF03006">
    <property type="entry name" value="HlyIII"/>
    <property type="match status" value="1"/>
</dbReference>
<evidence type="ECO:0000313" key="9">
    <source>
        <dbReference type="Ensembl" id="ENSSSCP00000070729.1"/>
    </source>
</evidence>
<evidence type="ECO:0000256" key="5">
    <source>
        <dbReference type="ARBA" id="ARBA00023136"/>
    </source>
</evidence>
<feature type="compositionally biased region" description="Gly residues" evidence="7">
    <location>
        <begin position="368"/>
        <end position="382"/>
    </location>
</feature>
<comment type="similarity">
    <text evidence="2">Belongs to the ADIPOR family.</text>
</comment>
<comment type="subcellular location">
    <subcellularLocation>
        <location evidence="1">Membrane</location>
        <topology evidence="1">Multi-pass membrane protein</topology>
    </subcellularLocation>
</comment>
<feature type="compositionally biased region" description="Gly residues" evidence="7">
    <location>
        <begin position="273"/>
        <end position="287"/>
    </location>
</feature>